<dbReference type="RefSeq" id="WP_131475734.1">
    <property type="nucleotide sequence ID" value="NZ_SJPE01000005.1"/>
</dbReference>
<evidence type="ECO:0000259" key="5">
    <source>
        <dbReference type="PROSITE" id="PS51352"/>
    </source>
</evidence>
<evidence type="ECO:0000256" key="3">
    <source>
        <dbReference type="ARBA" id="ARBA00023157"/>
    </source>
</evidence>
<dbReference type="AlphaFoldDB" id="A0A4V2L5C5"/>
<dbReference type="GO" id="GO:0017004">
    <property type="term" value="P:cytochrome complex assembly"/>
    <property type="evidence" value="ECO:0007669"/>
    <property type="project" value="UniProtKB-KW"/>
</dbReference>
<dbReference type="InterPro" id="IPR013766">
    <property type="entry name" value="Thioredoxin_domain"/>
</dbReference>
<dbReference type="SUPFAM" id="SSF52833">
    <property type="entry name" value="Thioredoxin-like"/>
    <property type="match status" value="1"/>
</dbReference>
<protein>
    <submittedName>
        <fullName evidence="6">TlpA family protein disulfide reductase</fullName>
    </submittedName>
</protein>
<dbReference type="PANTHER" id="PTHR42852">
    <property type="entry name" value="THIOL:DISULFIDE INTERCHANGE PROTEIN DSBE"/>
    <property type="match status" value="1"/>
</dbReference>
<dbReference type="CDD" id="cd02966">
    <property type="entry name" value="TlpA_like_family"/>
    <property type="match status" value="1"/>
</dbReference>
<dbReference type="EMBL" id="SJPE01000005">
    <property type="protein sequence ID" value="TBX70005.1"/>
    <property type="molecule type" value="Genomic_DNA"/>
</dbReference>
<feature type="domain" description="Thioredoxin" evidence="5">
    <location>
        <begin position="16"/>
        <end position="165"/>
    </location>
</feature>
<dbReference type="PROSITE" id="PS51352">
    <property type="entry name" value="THIOREDOXIN_2"/>
    <property type="match status" value="1"/>
</dbReference>
<dbReference type="Gene3D" id="3.40.30.10">
    <property type="entry name" value="Glutaredoxin"/>
    <property type="match status" value="1"/>
</dbReference>
<evidence type="ECO:0000313" key="7">
    <source>
        <dbReference type="Proteomes" id="UP000293300"/>
    </source>
</evidence>
<sequence>MKKIAVILVVIMIAFAFSTFQKESFSKESLDQKLITPENTEITFKEILKKHHGKPTVIEIWASWCGDCVKAMPKVKEMQAANPNVDYVFISMDKAFDKWHSGIAKHELKGDHYWATGGMKGTFGKSIDLDWIPRYIVLDGKGKIQIYRAIETDFDKINKTLKNLQ</sequence>
<evidence type="ECO:0000256" key="2">
    <source>
        <dbReference type="ARBA" id="ARBA00022748"/>
    </source>
</evidence>
<dbReference type="OrthoDB" id="1098640at2"/>
<name>A0A4V2L5C5_9FLAO</name>
<keyword evidence="7" id="KW-1185">Reference proteome</keyword>
<dbReference type="PANTHER" id="PTHR42852:SF6">
    <property type="entry name" value="THIOL:DISULFIDE INTERCHANGE PROTEIN DSBE"/>
    <property type="match status" value="1"/>
</dbReference>
<dbReference type="Proteomes" id="UP000293300">
    <property type="component" value="Unassembled WGS sequence"/>
</dbReference>
<gene>
    <name evidence="6" type="ORF">EZL74_06200</name>
</gene>
<dbReference type="Pfam" id="PF13905">
    <property type="entry name" value="Thioredoxin_8"/>
    <property type="match status" value="1"/>
</dbReference>
<evidence type="ECO:0000256" key="4">
    <source>
        <dbReference type="ARBA" id="ARBA00023284"/>
    </source>
</evidence>
<dbReference type="InterPro" id="IPR050553">
    <property type="entry name" value="Thioredoxin_ResA/DsbE_sf"/>
</dbReference>
<organism evidence="6 7">
    <name type="scientific">Flavobacterium silvisoli</name>
    <dbReference type="NCBI Taxonomy" id="2529433"/>
    <lineage>
        <taxon>Bacteria</taxon>
        <taxon>Pseudomonadati</taxon>
        <taxon>Bacteroidota</taxon>
        <taxon>Flavobacteriia</taxon>
        <taxon>Flavobacteriales</taxon>
        <taxon>Flavobacteriaceae</taxon>
        <taxon>Flavobacterium</taxon>
    </lineage>
</organism>
<proteinExistence type="predicted"/>
<accession>A0A4V2L5C5</accession>
<keyword evidence="2" id="KW-0201">Cytochrome c-type biogenesis</keyword>
<dbReference type="InterPro" id="IPR012336">
    <property type="entry name" value="Thioredoxin-like_fold"/>
</dbReference>
<keyword evidence="4" id="KW-0676">Redox-active center</keyword>
<comment type="subcellular location">
    <subcellularLocation>
        <location evidence="1">Cell envelope</location>
    </subcellularLocation>
</comment>
<evidence type="ECO:0000256" key="1">
    <source>
        <dbReference type="ARBA" id="ARBA00004196"/>
    </source>
</evidence>
<keyword evidence="3" id="KW-1015">Disulfide bond</keyword>
<evidence type="ECO:0000313" key="6">
    <source>
        <dbReference type="EMBL" id="TBX70005.1"/>
    </source>
</evidence>
<reference evidence="6 7" key="1">
    <citation type="submission" date="2019-02" db="EMBL/GenBank/DDBJ databases">
        <title>Flavobacterium sp. RD-2-33 isolated from forest soil.</title>
        <authorList>
            <person name="Chaudhary D.K."/>
        </authorList>
    </citation>
    <scope>NUCLEOTIDE SEQUENCE [LARGE SCALE GENOMIC DNA]</scope>
    <source>
        <strain evidence="6 7">RD-2-33</strain>
    </source>
</reference>
<dbReference type="GO" id="GO:0030313">
    <property type="term" value="C:cell envelope"/>
    <property type="evidence" value="ECO:0007669"/>
    <property type="project" value="UniProtKB-SubCell"/>
</dbReference>
<comment type="caution">
    <text evidence="6">The sequence shown here is derived from an EMBL/GenBank/DDBJ whole genome shotgun (WGS) entry which is preliminary data.</text>
</comment>
<dbReference type="InterPro" id="IPR036249">
    <property type="entry name" value="Thioredoxin-like_sf"/>
</dbReference>